<dbReference type="Pfam" id="PF25788">
    <property type="entry name" value="Ig_Rha78A_N"/>
    <property type="match status" value="1"/>
</dbReference>
<dbReference type="Gene3D" id="2.60.420.10">
    <property type="entry name" value="Maltose phosphorylase, domain 3"/>
    <property type="match status" value="1"/>
</dbReference>
<feature type="compositionally biased region" description="Low complexity" evidence="4">
    <location>
        <begin position="872"/>
        <end position="881"/>
    </location>
</feature>
<evidence type="ECO:0000259" key="5">
    <source>
        <dbReference type="Pfam" id="PF05592"/>
    </source>
</evidence>
<dbReference type="Proteomes" id="UP001144280">
    <property type="component" value="Unassembled WGS sequence"/>
</dbReference>
<feature type="region of interest" description="Disordered" evidence="4">
    <location>
        <begin position="860"/>
        <end position="881"/>
    </location>
</feature>
<feature type="domain" description="Alpha-L-rhamnosidase concanavalin-like" evidence="5">
    <location>
        <begin position="322"/>
        <end position="422"/>
    </location>
</feature>
<evidence type="ECO:0000256" key="2">
    <source>
        <dbReference type="ARBA" id="ARBA00012652"/>
    </source>
</evidence>
<dbReference type="PIRSF" id="PIRSF010631">
    <property type="entry name" value="A-rhamnsds"/>
    <property type="match status" value="1"/>
</dbReference>
<dbReference type="PANTHER" id="PTHR33307:SF6">
    <property type="entry name" value="ALPHA-RHAMNOSIDASE (EUROFUNG)-RELATED"/>
    <property type="match status" value="1"/>
</dbReference>
<reference evidence="9" key="1">
    <citation type="submission" date="2022-12" db="EMBL/GenBank/DDBJ databases">
        <title>New Phytohabitans aurantiacus sp. RD004123 nov., an actinomycete isolated from soil.</title>
        <authorList>
            <person name="Triningsih D.W."/>
            <person name="Harunari E."/>
            <person name="Igarashi Y."/>
        </authorList>
    </citation>
    <scope>NUCLEOTIDE SEQUENCE</scope>
    <source>
        <strain evidence="9">RD004123</strain>
    </source>
</reference>
<dbReference type="Gene3D" id="2.60.120.260">
    <property type="entry name" value="Galactose-binding domain-like"/>
    <property type="match status" value="2"/>
</dbReference>
<accession>A0ABQ5QZU4</accession>
<dbReference type="InterPro" id="IPR013783">
    <property type="entry name" value="Ig-like_fold"/>
</dbReference>
<evidence type="ECO:0000259" key="7">
    <source>
        <dbReference type="Pfam" id="PF17389"/>
    </source>
</evidence>
<feature type="domain" description="Bacterial alpha-L-rhamnosidase N-terminal" evidence="6">
    <location>
        <begin position="143"/>
        <end position="313"/>
    </location>
</feature>
<dbReference type="SUPFAM" id="SSF49785">
    <property type="entry name" value="Galactose-binding domain-like"/>
    <property type="match status" value="1"/>
</dbReference>
<dbReference type="Pfam" id="PF05592">
    <property type="entry name" value="Bac_rhamnosid"/>
    <property type="match status" value="1"/>
</dbReference>
<keyword evidence="3" id="KW-0378">Hydrolase</keyword>
<dbReference type="PANTHER" id="PTHR33307">
    <property type="entry name" value="ALPHA-RHAMNOSIDASE (EUROFUNG)"/>
    <property type="match status" value="1"/>
</dbReference>
<dbReference type="Pfam" id="PF17389">
    <property type="entry name" value="Bac_rhamnosid6H"/>
    <property type="match status" value="1"/>
</dbReference>
<dbReference type="InterPro" id="IPR008902">
    <property type="entry name" value="Rhamnosid_concanavalin"/>
</dbReference>
<keyword evidence="10" id="KW-1185">Reference proteome</keyword>
<evidence type="ECO:0000259" key="6">
    <source>
        <dbReference type="Pfam" id="PF08531"/>
    </source>
</evidence>
<sequence>MASVQVTSVRFEHHDEPLGIGEPSPRLSWRVTTAEPGWLQAGYEVRALDDAGAVAWTSGRIDSGESHLVPWPGPPLGSRARLAVQVRAWGAATEPTPWSDPHAVEAGLLAPGDWTAEVVAPGWDEEPEGPVPAFRREFQIERSVRRARLYATAHGVYELWLNGVRVGDHVLAPGWTSYHHRLRYQTYDVTGALRAGGNALGALVAEGWYRGRLGFGGGRRDIWGDRTGLLVQLEVEYEDGSVAVVATDGSWRSAPSATTLASLYDGETHDARRAHAGWAEPGFDDTAWAAVLSQPLDATRLVAPDGPPVRRTELVEPVAILRTPSGKTIVDFGQNLVGRLRIRPRGPAGTEVVLRHAEVLEDGELGVRPLRLVKAEDRYILGGTGDVEEWEPSFTFHGFRYAEVSGWPGELSPADLTAVVCHSDMRRTGWFSCSEPLLERLHDNVVWAMRGNFLDVPTDCPQRDERLGWTGDLQVFAPTASFLYDCAGVLTSWLRDVRAEQLASPTQTPPLVVPDVLGWAFPAAAWSDVVTIAPWVLYERYGDLELLRRQYDSMVAWVDRVAELAGPDLIWDRHFQFGDWLDPTAPPEAAADTRTDGALVATAYFARSARIVSTVADLLGEEEDAKRYGRLADDVRAAFAREYVTPSGRVASDSQTAYALALRFDLLPDPARRERAGDRLAELVHTRDYHIGTGFVGTPLIADALVDAGQTQVAYRLLLERTCPSFLYPVTMGATTVWERWDSMLPDGSINPGEMTSFNHYALGAIADWLHRTVAGLAPAAPGYRRLAVRPRPGGGLTHARAVHETPYGTAAAGWSTLDGELLVSVTVPPNTTAVVELPDGSAPVEVGSGDHEFRIAYEPARYPPPRPPHTVWPKPGAEGE</sequence>
<dbReference type="InterPro" id="IPR016007">
    <property type="entry name" value="Alpha_rhamnosid"/>
</dbReference>
<gene>
    <name evidence="9" type="ORF">Pa4123_48230</name>
</gene>
<dbReference type="InterPro" id="IPR035396">
    <property type="entry name" value="Bac_rhamnosid6H"/>
</dbReference>
<dbReference type="InterPro" id="IPR013737">
    <property type="entry name" value="Bac_rhamnosid_N"/>
</dbReference>
<comment type="caution">
    <text evidence="9">The sequence shown here is derived from an EMBL/GenBank/DDBJ whole genome shotgun (WGS) entry which is preliminary data.</text>
</comment>
<dbReference type="InterPro" id="IPR012341">
    <property type="entry name" value="6hp_glycosidase-like_sf"/>
</dbReference>
<protein>
    <recommendedName>
        <fullName evidence="2">alpha-L-rhamnosidase</fullName>
        <ecNumber evidence="2">3.2.1.40</ecNumber>
    </recommendedName>
</protein>
<evidence type="ECO:0000256" key="3">
    <source>
        <dbReference type="ARBA" id="ARBA00022801"/>
    </source>
</evidence>
<dbReference type="Gene3D" id="2.60.40.10">
    <property type="entry name" value="Immunoglobulins"/>
    <property type="match status" value="1"/>
</dbReference>
<dbReference type="Pfam" id="PF08531">
    <property type="entry name" value="Bac_rhamnosid_N"/>
    <property type="match status" value="1"/>
</dbReference>
<dbReference type="EC" id="3.2.1.40" evidence="2"/>
<evidence type="ECO:0000313" key="10">
    <source>
        <dbReference type="Proteomes" id="UP001144280"/>
    </source>
</evidence>
<feature type="domain" description="Alpha-L-rhamnosidase C-terminal" evidence="8">
    <location>
        <begin position="776"/>
        <end position="850"/>
    </location>
</feature>
<proteinExistence type="predicted"/>
<dbReference type="InterPro" id="IPR035398">
    <property type="entry name" value="Bac_rhamnosid_C"/>
</dbReference>
<feature type="domain" description="Alpha-L-rhamnosidase six-hairpin glycosidase" evidence="7">
    <location>
        <begin position="426"/>
        <end position="774"/>
    </location>
</feature>
<evidence type="ECO:0000256" key="4">
    <source>
        <dbReference type="SAM" id="MobiDB-lite"/>
    </source>
</evidence>
<evidence type="ECO:0000256" key="1">
    <source>
        <dbReference type="ARBA" id="ARBA00001445"/>
    </source>
</evidence>
<feature type="compositionally biased region" description="Pro residues" evidence="4">
    <location>
        <begin position="862"/>
        <end position="871"/>
    </location>
</feature>
<dbReference type="SUPFAM" id="SSF48208">
    <property type="entry name" value="Six-hairpin glycosidases"/>
    <property type="match status" value="1"/>
</dbReference>
<dbReference type="EMBL" id="BSDI01000024">
    <property type="protein sequence ID" value="GLH99547.1"/>
    <property type="molecule type" value="Genomic_DNA"/>
</dbReference>
<dbReference type="InterPro" id="IPR008928">
    <property type="entry name" value="6-hairpin_glycosidase_sf"/>
</dbReference>
<name>A0ABQ5QZU4_9ACTN</name>
<evidence type="ECO:0000259" key="8">
    <source>
        <dbReference type="Pfam" id="PF17390"/>
    </source>
</evidence>
<evidence type="ECO:0000313" key="9">
    <source>
        <dbReference type="EMBL" id="GLH99547.1"/>
    </source>
</evidence>
<comment type="catalytic activity">
    <reaction evidence="1">
        <text>Hydrolysis of terminal non-reducing alpha-L-rhamnose residues in alpha-L-rhamnosides.</text>
        <dbReference type="EC" id="3.2.1.40"/>
    </reaction>
</comment>
<organism evidence="9 10">
    <name type="scientific">Phytohabitans aurantiacus</name>
    <dbReference type="NCBI Taxonomy" id="3016789"/>
    <lineage>
        <taxon>Bacteria</taxon>
        <taxon>Bacillati</taxon>
        <taxon>Actinomycetota</taxon>
        <taxon>Actinomycetes</taxon>
        <taxon>Micromonosporales</taxon>
        <taxon>Micromonosporaceae</taxon>
    </lineage>
</organism>
<dbReference type="InterPro" id="IPR008979">
    <property type="entry name" value="Galactose-bd-like_sf"/>
</dbReference>
<dbReference type="Gene3D" id="1.50.10.10">
    <property type="match status" value="1"/>
</dbReference>
<dbReference type="Pfam" id="PF17390">
    <property type="entry name" value="Bac_rhamnosid_C"/>
    <property type="match status" value="1"/>
</dbReference>